<reference evidence="2 3" key="1">
    <citation type="submission" date="2014-02" db="EMBL/GenBank/DDBJ databases">
        <authorList>
            <person name="Young C.-C."/>
            <person name="Hameed A."/>
            <person name="Huang H.-C."/>
            <person name="Shahina M."/>
        </authorList>
    </citation>
    <scope>NUCLEOTIDE SEQUENCE [LARGE SCALE GENOMIC DNA]</scope>
    <source>
        <strain evidence="2 3">CC-SAMT-1</strain>
    </source>
</reference>
<dbReference type="AlphaFoldDB" id="A0A0C5VXQ9"/>
<gene>
    <name evidence="2" type="ORF">AW14_09960</name>
</gene>
<organism evidence="2 3">
    <name type="scientific">Siansivirga zeaxanthinifaciens CC-SAMT-1</name>
    <dbReference type="NCBI Taxonomy" id="1454006"/>
    <lineage>
        <taxon>Bacteria</taxon>
        <taxon>Pseudomonadati</taxon>
        <taxon>Bacteroidota</taxon>
        <taxon>Flavobacteriia</taxon>
        <taxon>Flavobacteriales</taxon>
        <taxon>Flavobacteriaceae</taxon>
        <taxon>Siansivirga</taxon>
    </lineage>
</organism>
<sequence>MKKLLLLFLSVTASYVVNAQIVTPQPSPFSKVEQKVGLTDVTLEYSRPNMRDRKIFGDLVPYGKLWRLGANANTKITFSTDVKVGDYDLKAGTYAIYATPNETSWNVVFYSDTTNWGIPQKWDDSKVMAMLNVDVYPLPMSIETFTMTFDDLTSGSAILGILWEKTYVGIKIEVPTDNMVLANINYVMNGTPTANDYYAAAVYYLQEEKDIKQAKTWMDKAISMAGDKVGFWQLRQQSLIYAKAGDKKGAIEIAKKSLAASEKAGNADYVKMNKEALKEWGAM</sequence>
<dbReference type="Proteomes" id="UP000032229">
    <property type="component" value="Chromosome"/>
</dbReference>
<evidence type="ECO:0000313" key="3">
    <source>
        <dbReference type="Proteomes" id="UP000032229"/>
    </source>
</evidence>
<dbReference type="KEGG" id="sze:AW14_09960"/>
<feature type="signal peptide" evidence="1">
    <location>
        <begin position="1"/>
        <end position="19"/>
    </location>
</feature>
<evidence type="ECO:0000313" key="2">
    <source>
        <dbReference type="EMBL" id="AJR03901.1"/>
    </source>
</evidence>
<protein>
    <recommendedName>
        <fullName evidence="4">Dihydrolipoamide dehydrogenase</fullName>
    </recommendedName>
</protein>
<dbReference type="STRING" id="1454006.AW14_09960"/>
<proteinExistence type="predicted"/>
<evidence type="ECO:0008006" key="4">
    <source>
        <dbReference type="Google" id="ProtNLM"/>
    </source>
</evidence>
<keyword evidence="1" id="KW-0732">Signal</keyword>
<dbReference type="InterPro" id="IPR021314">
    <property type="entry name" value="DUF2911"/>
</dbReference>
<dbReference type="OrthoDB" id="187854at2"/>
<dbReference type="HOGENOM" id="CLU_062228_0_0_10"/>
<name>A0A0C5VXQ9_9FLAO</name>
<accession>A0A0C5VXQ9</accession>
<evidence type="ECO:0000256" key="1">
    <source>
        <dbReference type="SAM" id="SignalP"/>
    </source>
</evidence>
<dbReference type="PATRIC" id="fig|1454006.5.peg.1974"/>
<dbReference type="RefSeq" id="WP_044638624.1">
    <property type="nucleotide sequence ID" value="NZ_CP007202.1"/>
</dbReference>
<dbReference type="EMBL" id="CP007202">
    <property type="protein sequence ID" value="AJR03901.1"/>
    <property type="molecule type" value="Genomic_DNA"/>
</dbReference>
<feature type="chain" id="PRO_5002194837" description="Dihydrolipoamide dehydrogenase" evidence="1">
    <location>
        <begin position="20"/>
        <end position="283"/>
    </location>
</feature>
<keyword evidence="3" id="KW-1185">Reference proteome</keyword>
<dbReference type="Pfam" id="PF11138">
    <property type="entry name" value="DUF2911"/>
    <property type="match status" value="1"/>
</dbReference>